<dbReference type="Gene3D" id="2.40.160.210">
    <property type="entry name" value="Acyl-CoA thioesterase, double hotdog domain"/>
    <property type="match status" value="1"/>
</dbReference>
<evidence type="ECO:0000256" key="2">
    <source>
        <dbReference type="ARBA" id="ARBA00022801"/>
    </source>
</evidence>
<evidence type="ECO:0000259" key="4">
    <source>
        <dbReference type="Pfam" id="PF02551"/>
    </source>
</evidence>
<dbReference type="Proteomes" id="UP001410795">
    <property type="component" value="Unassembled WGS sequence"/>
</dbReference>
<evidence type="ECO:0000256" key="3">
    <source>
        <dbReference type="SAM" id="MobiDB-lite"/>
    </source>
</evidence>
<dbReference type="EMBL" id="BAAAYV010000002">
    <property type="protein sequence ID" value="GAA3647075.1"/>
    <property type="molecule type" value="Genomic_DNA"/>
</dbReference>
<dbReference type="InterPro" id="IPR049449">
    <property type="entry name" value="TesB_ACOT8-like_N"/>
</dbReference>
<gene>
    <name evidence="6" type="ORF">GCM10022202_03040</name>
</gene>
<keyword evidence="7" id="KW-1185">Reference proteome</keyword>
<sequence length="297" mass="32579">MTDPTPSADPVDVLLDVLALGETGARTSEDIFTASSHPMPGGRIFGGQVLGQAVVASARTLPPDRSPHSLHGYFLRPGDVHKPLTFAVDRIHDGRSFSRRRIQAFQEGEPIFSGIASFQDDDPGLEHQLTMPEVPGPEGLPGPSDRVHGRPEASLLLRANPIEVRHVDSDIYLSVDRPQPRQAVWTRLRRPIGDDPMLHRAAIAYITDFTIQESVMRAHGVPWATPGIRTASLDHAIWWHRPGRADEWMLYVQESPSSRGGRGLAQGQLYSRDGALLATVAQEIMLRVPETGASRTP</sequence>
<accession>A0ABP7B3X7</accession>
<feature type="domain" description="Acyl-CoA thioesterase 2 C-terminal" evidence="4">
    <location>
        <begin position="181"/>
        <end position="283"/>
    </location>
</feature>
<organism evidence="6 7">
    <name type="scientific">Microbacterium marinilacus</name>
    <dbReference type="NCBI Taxonomy" id="415209"/>
    <lineage>
        <taxon>Bacteria</taxon>
        <taxon>Bacillati</taxon>
        <taxon>Actinomycetota</taxon>
        <taxon>Actinomycetes</taxon>
        <taxon>Micrococcales</taxon>
        <taxon>Microbacteriaceae</taxon>
        <taxon>Microbacterium</taxon>
    </lineage>
</organism>
<dbReference type="InterPro" id="IPR042171">
    <property type="entry name" value="Acyl-CoA_hotdog"/>
</dbReference>
<reference evidence="7" key="1">
    <citation type="journal article" date="2019" name="Int. J. Syst. Evol. Microbiol.">
        <title>The Global Catalogue of Microorganisms (GCM) 10K type strain sequencing project: providing services to taxonomists for standard genome sequencing and annotation.</title>
        <authorList>
            <consortium name="The Broad Institute Genomics Platform"/>
            <consortium name="The Broad Institute Genome Sequencing Center for Infectious Disease"/>
            <person name="Wu L."/>
            <person name="Ma J."/>
        </authorList>
    </citation>
    <scope>NUCLEOTIDE SEQUENCE [LARGE SCALE GENOMIC DNA]</scope>
    <source>
        <strain evidence="7">JCM 16546</strain>
    </source>
</reference>
<dbReference type="CDD" id="cd03445">
    <property type="entry name" value="Thioesterase_II_repeat2"/>
    <property type="match status" value="1"/>
</dbReference>
<keyword evidence="2" id="KW-0378">Hydrolase</keyword>
<dbReference type="CDD" id="cd03444">
    <property type="entry name" value="Thioesterase_II_repeat1"/>
    <property type="match status" value="1"/>
</dbReference>
<feature type="region of interest" description="Disordered" evidence="3">
    <location>
        <begin position="122"/>
        <end position="147"/>
    </location>
</feature>
<dbReference type="SUPFAM" id="SSF54637">
    <property type="entry name" value="Thioesterase/thiol ester dehydrase-isomerase"/>
    <property type="match status" value="2"/>
</dbReference>
<evidence type="ECO:0000313" key="7">
    <source>
        <dbReference type="Proteomes" id="UP001410795"/>
    </source>
</evidence>
<evidence type="ECO:0000259" key="5">
    <source>
        <dbReference type="Pfam" id="PF13622"/>
    </source>
</evidence>
<evidence type="ECO:0000256" key="1">
    <source>
        <dbReference type="ARBA" id="ARBA00006538"/>
    </source>
</evidence>
<dbReference type="Pfam" id="PF02551">
    <property type="entry name" value="Acyl_CoA_thio"/>
    <property type="match status" value="1"/>
</dbReference>
<dbReference type="InterPro" id="IPR003703">
    <property type="entry name" value="Acyl_CoA_thio"/>
</dbReference>
<dbReference type="Pfam" id="PF13622">
    <property type="entry name" value="4HBT_3"/>
    <property type="match status" value="1"/>
</dbReference>
<comment type="caution">
    <text evidence="6">The sequence shown here is derived from an EMBL/GenBank/DDBJ whole genome shotgun (WGS) entry which is preliminary data.</text>
</comment>
<evidence type="ECO:0000313" key="6">
    <source>
        <dbReference type="EMBL" id="GAA3647075.1"/>
    </source>
</evidence>
<name>A0ABP7B3X7_9MICO</name>
<proteinExistence type="inferred from homology"/>
<dbReference type="PANTHER" id="PTHR11066:SF34">
    <property type="entry name" value="ACYL-COENZYME A THIOESTERASE 8"/>
    <property type="match status" value="1"/>
</dbReference>
<dbReference type="PANTHER" id="PTHR11066">
    <property type="entry name" value="ACYL-COA THIOESTERASE"/>
    <property type="match status" value="1"/>
</dbReference>
<feature type="domain" description="Acyl-CoA thioesterase-like N-terminal HotDog" evidence="5">
    <location>
        <begin position="36"/>
        <end position="119"/>
    </location>
</feature>
<comment type="similarity">
    <text evidence="1">Belongs to the C/M/P thioester hydrolase family.</text>
</comment>
<protein>
    <submittedName>
        <fullName evidence="6">Acyl-CoA thioesterase II</fullName>
    </submittedName>
</protein>
<dbReference type="InterPro" id="IPR025652">
    <property type="entry name" value="TesB_C"/>
</dbReference>
<dbReference type="InterPro" id="IPR029069">
    <property type="entry name" value="HotDog_dom_sf"/>
</dbReference>
<dbReference type="RefSeq" id="WP_308122843.1">
    <property type="nucleotide sequence ID" value="NZ_BAAAYV010000002.1"/>
</dbReference>